<feature type="transmembrane region" description="Helical" evidence="10">
    <location>
        <begin position="32"/>
        <end position="53"/>
    </location>
</feature>
<evidence type="ECO:0000256" key="4">
    <source>
        <dbReference type="ARBA" id="ARBA00022519"/>
    </source>
</evidence>
<organism evidence="13 14">
    <name type="scientific">Micromonospora matsumotoense</name>
    <dbReference type="NCBI Taxonomy" id="121616"/>
    <lineage>
        <taxon>Bacteria</taxon>
        <taxon>Bacillati</taxon>
        <taxon>Actinomycetota</taxon>
        <taxon>Actinomycetes</taxon>
        <taxon>Micromonosporales</taxon>
        <taxon>Micromonosporaceae</taxon>
        <taxon>Micromonospora</taxon>
    </lineage>
</organism>
<dbReference type="SUPFAM" id="SSF52540">
    <property type="entry name" value="P-loop containing nucleoside triphosphate hydrolases"/>
    <property type="match status" value="1"/>
</dbReference>
<dbReference type="STRING" id="121616.GA0070216_1316"/>
<keyword evidence="9 10" id="KW-0472">Membrane</keyword>
<dbReference type="EMBL" id="FMCU01000031">
    <property type="protein sequence ID" value="SCF49029.1"/>
    <property type="molecule type" value="Genomic_DNA"/>
</dbReference>
<dbReference type="Pfam" id="PF00664">
    <property type="entry name" value="ABC_membrane"/>
    <property type="match status" value="1"/>
</dbReference>
<dbReference type="Gene3D" id="3.40.50.300">
    <property type="entry name" value="P-loop containing nucleotide triphosphate hydrolases"/>
    <property type="match status" value="1"/>
</dbReference>
<evidence type="ECO:0000256" key="2">
    <source>
        <dbReference type="ARBA" id="ARBA00022448"/>
    </source>
</evidence>
<evidence type="ECO:0000256" key="8">
    <source>
        <dbReference type="ARBA" id="ARBA00022989"/>
    </source>
</evidence>
<name>A0A1C5AUY3_9ACTN</name>
<dbReference type="GO" id="GO:0015421">
    <property type="term" value="F:ABC-type oligopeptide transporter activity"/>
    <property type="evidence" value="ECO:0007669"/>
    <property type="project" value="TreeGrafter"/>
</dbReference>
<proteinExistence type="predicted"/>
<dbReference type="GO" id="GO:0016887">
    <property type="term" value="F:ATP hydrolysis activity"/>
    <property type="evidence" value="ECO:0007669"/>
    <property type="project" value="InterPro"/>
</dbReference>
<evidence type="ECO:0000259" key="11">
    <source>
        <dbReference type="PROSITE" id="PS50893"/>
    </source>
</evidence>
<keyword evidence="3" id="KW-1003">Cell membrane</keyword>
<evidence type="ECO:0000256" key="7">
    <source>
        <dbReference type="ARBA" id="ARBA00022840"/>
    </source>
</evidence>
<protein>
    <submittedName>
        <fullName evidence="13">ATP-binding cassette, subfamily C</fullName>
    </submittedName>
</protein>
<evidence type="ECO:0000259" key="12">
    <source>
        <dbReference type="PROSITE" id="PS50929"/>
    </source>
</evidence>
<evidence type="ECO:0000256" key="5">
    <source>
        <dbReference type="ARBA" id="ARBA00022692"/>
    </source>
</evidence>
<dbReference type="RefSeq" id="WP_091253971.1">
    <property type="nucleotide sequence ID" value="NZ_CP192025.1"/>
</dbReference>
<keyword evidence="2" id="KW-0813">Transport</keyword>
<dbReference type="PANTHER" id="PTHR43394">
    <property type="entry name" value="ATP-DEPENDENT PERMEASE MDL1, MITOCHONDRIAL"/>
    <property type="match status" value="1"/>
</dbReference>
<evidence type="ECO:0000256" key="9">
    <source>
        <dbReference type="ARBA" id="ARBA00023136"/>
    </source>
</evidence>
<comment type="subcellular location">
    <subcellularLocation>
        <location evidence="1">Cell membrane</location>
        <topology evidence="1">Multi-pass membrane protein</topology>
    </subcellularLocation>
</comment>
<dbReference type="InterPro" id="IPR011527">
    <property type="entry name" value="ABC1_TM_dom"/>
</dbReference>
<dbReference type="CDD" id="cd07346">
    <property type="entry name" value="ABC_6TM_exporters"/>
    <property type="match status" value="1"/>
</dbReference>
<dbReference type="SUPFAM" id="SSF90123">
    <property type="entry name" value="ABC transporter transmembrane region"/>
    <property type="match status" value="1"/>
</dbReference>
<feature type="domain" description="ABC transporter" evidence="11">
    <location>
        <begin position="346"/>
        <end position="568"/>
    </location>
</feature>
<feature type="domain" description="ABC transmembrane type-1" evidence="12">
    <location>
        <begin position="33"/>
        <end position="315"/>
    </location>
</feature>
<dbReference type="Pfam" id="PF00005">
    <property type="entry name" value="ABC_tran"/>
    <property type="match status" value="1"/>
</dbReference>
<gene>
    <name evidence="13" type="ORF">GA0070216_1316</name>
</gene>
<evidence type="ECO:0000256" key="3">
    <source>
        <dbReference type="ARBA" id="ARBA00022475"/>
    </source>
</evidence>
<keyword evidence="5 10" id="KW-0812">Transmembrane</keyword>
<dbReference type="PANTHER" id="PTHR43394:SF1">
    <property type="entry name" value="ATP-BINDING CASSETTE SUB-FAMILY B MEMBER 10, MITOCHONDRIAL"/>
    <property type="match status" value="1"/>
</dbReference>
<dbReference type="InterPro" id="IPR003439">
    <property type="entry name" value="ABC_transporter-like_ATP-bd"/>
</dbReference>
<dbReference type="FunFam" id="3.40.50.300:FF:001001">
    <property type="entry name" value="Multidrug ABC transporter ATP-binding protein"/>
    <property type="match status" value="1"/>
</dbReference>
<accession>A0A1C5AUY3</accession>
<dbReference type="GO" id="GO:0005886">
    <property type="term" value="C:plasma membrane"/>
    <property type="evidence" value="ECO:0007669"/>
    <property type="project" value="UniProtKB-SubCell"/>
</dbReference>
<dbReference type="SMART" id="SM00382">
    <property type="entry name" value="AAA"/>
    <property type="match status" value="1"/>
</dbReference>
<dbReference type="GO" id="GO:0005524">
    <property type="term" value="F:ATP binding"/>
    <property type="evidence" value="ECO:0007669"/>
    <property type="project" value="UniProtKB-KW"/>
</dbReference>
<evidence type="ECO:0000256" key="1">
    <source>
        <dbReference type="ARBA" id="ARBA00004651"/>
    </source>
</evidence>
<keyword evidence="7 13" id="KW-0067">ATP-binding</keyword>
<dbReference type="InterPro" id="IPR003593">
    <property type="entry name" value="AAA+_ATPase"/>
</dbReference>
<dbReference type="AlphaFoldDB" id="A0A1C5AUY3"/>
<dbReference type="InterPro" id="IPR036640">
    <property type="entry name" value="ABC1_TM_sf"/>
</dbReference>
<dbReference type="PROSITE" id="PS50929">
    <property type="entry name" value="ABC_TM1F"/>
    <property type="match status" value="1"/>
</dbReference>
<dbReference type="OrthoDB" id="9806127at2"/>
<evidence type="ECO:0000313" key="13">
    <source>
        <dbReference type="EMBL" id="SCF49029.1"/>
    </source>
</evidence>
<dbReference type="Proteomes" id="UP000198797">
    <property type="component" value="Unassembled WGS sequence"/>
</dbReference>
<dbReference type="InterPro" id="IPR039421">
    <property type="entry name" value="Type_1_exporter"/>
</dbReference>
<evidence type="ECO:0000313" key="14">
    <source>
        <dbReference type="Proteomes" id="UP000198797"/>
    </source>
</evidence>
<dbReference type="InterPro" id="IPR027417">
    <property type="entry name" value="P-loop_NTPase"/>
</dbReference>
<feature type="transmembrane region" description="Helical" evidence="10">
    <location>
        <begin position="73"/>
        <end position="95"/>
    </location>
</feature>
<sequence>MTTESTTLLPIATGRRTLTQLRALVRPRRSRLAGALALLIAGTTAGLVVPPLLGHLVDLATGGGSAGDVVLTGVGLVAAAVVEAALAGFGVALLAQVGEGVLADLRERFVSSALHLPLEQVERAGTGDLTSRVTNDVAVIAEAARSAVPEFTRAALTIVLTLAGMAVLDWRFLVAALIAVPVQAHTVRWYARRAVPLYARQRVAVAAQQHHLLATIDGAPTIRAFRIADAHRDRVATRSRQAVDLLLRGVALQTRFYARLHVAEFAGLAAVLGTGFFLVRGDLVSIGTATAAALYFHGLFGPVNVALALVDDAQAAASGLDRLVGVADLTPPVRQRAVAGDGPDAVVVRGLDFAYRPDRPVLHDVDLTIARGERVALVGSSGAGKTTLAKVIAGVHRPTGGSVVVPAGEVALITQEVHVFAGPLVDDLRLARPDATDDEVSAALDTVDALGWVRQLPDGLDTEVGAGGYVLTAAQAQQLAFARLILADPPMAILDEATAEAGSAGARLLERVATAALAGRTALVVAHRLTQAVSADRVVVLEAGRIVEVGTHRDLIARGGPYATLWRAWSDQRARH</sequence>
<keyword evidence="4" id="KW-0997">Cell inner membrane</keyword>
<evidence type="ECO:0000256" key="10">
    <source>
        <dbReference type="SAM" id="Phobius"/>
    </source>
</evidence>
<reference evidence="14" key="1">
    <citation type="submission" date="2016-06" db="EMBL/GenBank/DDBJ databases">
        <authorList>
            <person name="Varghese N."/>
            <person name="Submissions Spin"/>
        </authorList>
    </citation>
    <scope>NUCLEOTIDE SEQUENCE [LARGE SCALE GENOMIC DNA]</scope>
    <source>
        <strain evidence="14">DSM 44100</strain>
    </source>
</reference>
<dbReference type="PROSITE" id="PS50893">
    <property type="entry name" value="ABC_TRANSPORTER_2"/>
    <property type="match status" value="1"/>
</dbReference>
<keyword evidence="14" id="KW-1185">Reference proteome</keyword>
<keyword evidence="6" id="KW-0547">Nucleotide-binding</keyword>
<dbReference type="Gene3D" id="1.20.1560.10">
    <property type="entry name" value="ABC transporter type 1, transmembrane domain"/>
    <property type="match status" value="1"/>
</dbReference>
<keyword evidence="8 10" id="KW-1133">Transmembrane helix</keyword>
<evidence type="ECO:0000256" key="6">
    <source>
        <dbReference type="ARBA" id="ARBA00022741"/>
    </source>
</evidence>